<dbReference type="AlphaFoldDB" id="A0A9X1IAQ3"/>
<dbReference type="PRINTS" id="PR00420">
    <property type="entry name" value="RNGMNOXGNASE"/>
</dbReference>
<keyword evidence="2" id="KW-0560">Oxidoreductase</keyword>
<sequence>MFARRSYDVLVVGARCAGAATAMLLARRGLRVLCIDRGHYGADTVSTHALAQGGVLQLRRWGLLPRIAAETPAIRRAAIHYGDDRVEVAQPGPGSDALFAPRRSLLDRVLVDAAREAGAEVRHGCCLVELLRRADGRVTGAVILDGAGRRAGIAAGLVVGADGLGSAVVRLTGAPVLRQGLHASAILYDHWAGLRAEGLGRYWREGVSAGAIPTSDGRHCVFAALPAARLRAGAGEGSAALYRRVLAACAPALAKALAGARPEGRLTVFGGRRGTLRQAHGPGWALVGDAAGFTDPLALHGMTGALRDAELLARAAARGSAAAFAGYAAARDALSLPLLAAGDAIASFAWSLETLPAQHRALDRAMRVEAEHLLALDPTPAAWRQERAA</sequence>
<dbReference type="SUPFAM" id="SSF51905">
    <property type="entry name" value="FAD/NAD(P)-binding domain"/>
    <property type="match status" value="1"/>
</dbReference>
<dbReference type="Proteomes" id="UP001139311">
    <property type="component" value="Unassembled WGS sequence"/>
</dbReference>
<reference evidence="2" key="1">
    <citation type="submission" date="2021-10" db="EMBL/GenBank/DDBJ databases">
        <title>Roseicella aerolatum sp. nov., isolated from aerosols of e-waste dismantling site.</title>
        <authorList>
            <person name="Qin T."/>
        </authorList>
    </citation>
    <scope>NUCLEOTIDE SEQUENCE</scope>
    <source>
        <strain evidence="2">GB24</strain>
    </source>
</reference>
<organism evidence="2 3">
    <name type="scientific">Roseicella aerolata</name>
    <dbReference type="NCBI Taxonomy" id="2883479"/>
    <lineage>
        <taxon>Bacteria</taxon>
        <taxon>Pseudomonadati</taxon>
        <taxon>Pseudomonadota</taxon>
        <taxon>Alphaproteobacteria</taxon>
        <taxon>Acetobacterales</taxon>
        <taxon>Roseomonadaceae</taxon>
        <taxon>Roseicella</taxon>
    </lineage>
</organism>
<name>A0A9X1IAQ3_9PROT</name>
<gene>
    <name evidence="2" type="ORF">LHA35_06325</name>
</gene>
<protein>
    <submittedName>
        <fullName evidence="2">FAD-dependent monooxygenase</fullName>
    </submittedName>
</protein>
<feature type="domain" description="FAD-binding" evidence="1">
    <location>
        <begin position="7"/>
        <end position="315"/>
    </location>
</feature>
<dbReference type="GO" id="GO:0004497">
    <property type="term" value="F:monooxygenase activity"/>
    <property type="evidence" value="ECO:0007669"/>
    <property type="project" value="UniProtKB-KW"/>
</dbReference>
<comment type="caution">
    <text evidence="2">The sequence shown here is derived from an EMBL/GenBank/DDBJ whole genome shotgun (WGS) entry which is preliminary data.</text>
</comment>
<keyword evidence="3" id="KW-1185">Reference proteome</keyword>
<dbReference type="Pfam" id="PF01494">
    <property type="entry name" value="FAD_binding_3"/>
    <property type="match status" value="1"/>
</dbReference>
<dbReference type="PANTHER" id="PTHR42685">
    <property type="entry name" value="GERANYLGERANYL DIPHOSPHATE REDUCTASE"/>
    <property type="match status" value="1"/>
</dbReference>
<dbReference type="RefSeq" id="WP_226605957.1">
    <property type="nucleotide sequence ID" value="NZ_JAJAQI010000007.1"/>
</dbReference>
<keyword evidence="2" id="KW-0503">Monooxygenase</keyword>
<dbReference type="GO" id="GO:0071949">
    <property type="term" value="F:FAD binding"/>
    <property type="evidence" value="ECO:0007669"/>
    <property type="project" value="InterPro"/>
</dbReference>
<dbReference type="EMBL" id="JAJAQI010000007">
    <property type="protein sequence ID" value="MCB4821346.1"/>
    <property type="molecule type" value="Genomic_DNA"/>
</dbReference>
<dbReference type="Gene3D" id="3.50.50.60">
    <property type="entry name" value="FAD/NAD(P)-binding domain"/>
    <property type="match status" value="1"/>
</dbReference>
<evidence type="ECO:0000259" key="1">
    <source>
        <dbReference type="Pfam" id="PF01494"/>
    </source>
</evidence>
<dbReference type="InterPro" id="IPR050407">
    <property type="entry name" value="Geranylgeranyl_reductase"/>
</dbReference>
<proteinExistence type="predicted"/>
<dbReference type="InterPro" id="IPR036188">
    <property type="entry name" value="FAD/NAD-bd_sf"/>
</dbReference>
<evidence type="ECO:0000313" key="2">
    <source>
        <dbReference type="EMBL" id="MCB4821346.1"/>
    </source>
</evidence>
<dbReference type="InterPro" id="IPR002938">
    <property type="entry name" value="FAD-bd"/>
</dbReference>
<dbReference type="PANTHER" id="PTHR42685:SF22">
    <property type="entry name" value="CONDITIONED MEDIUM FACTOR RECEPTOR 1"/>
    <property type="match status" value="1"/>
</dbReference>
<evidence type="ECO:0000313" key="3">
    <source>
        <dbReference type="Proteomes" id="UP001139311"/>
    </source>
</evidence>
<accession>A0A9X1IAQ3</accession>